<dbReference type="Gene3D" id="3.30.565.10">
    <property type="entry name" value="Histidine kinase-like ATPase, C-terminal domain"/>
    <property type="match status" value="1"/>
</dbReference>
<keyword evidence="12" id="KW-1185">Reference proteome</keyword>
<feature type="domain" description="PAS" evidence="10">
    <location>
        <begin position="314"/>
        <end position="359"/>
    </location>
</feature>
<dbReference type="PROSITE" id="PS50112">
    <property type="entry name" value="PAS"/>
    <property type="match status" value="2"/>
</dbReference>
<dbReference type="SMART" id="SM00091">
    <property type="entry name" value="PAS"/>
    <property type="match status" value="2"/>
</dbReference>
<evidence type="ECO:0000256" key="5">
    <source>
        <dbReference type="ARBA" id="ARBA00022777"/>
    </source>
</evidence>
<dbReference type="EC" id="2.7.13.3" evidence="2"/>
<evidence type="ECO:0000256" key="1">
    <source>
        <dbReference type="ARBA" id="ARBA00000085"/>
    </source>
</evidence>
<keyword evidence="3" id="KW-0597">Phosphoprotein</keyword>
<dbReference type="RefSeq" id="WP_076725051.1">
    <property type="nucleotide sequence ID" value="NZ_JABWTC010000014.1"/>
</dbReference>
<evidence type="ECO:0000313" key="11">
    <source>
        <dbReference type="EMBL" id="ONF43585.1"/>
    </source>
</evidence>
<evidence type="ECO:0000256" key="4">
    <source>
        <dbReference type="ARBA" id="ARBA00022679"/>
    </source>
</evidence>
<evidence type="ECO:0000259" key="10">
    <source>
        <dbReference type="PROSITE" id="PS50112"/>
    </source>
</evidence>
<protein>
    <recommendedName>
        <fullName evidence="2">histidine kinase</fullName>
        <ecNumber evidence="2">2.7.13.3</ecNumber>
    </recommendedName>
</protein>
<dbReference type="SUPFAM" id="SSF47384">
    <property type="entry name" value="Homodimeric domain of signal transducing histidine kinase"/>
    <property type="match status" value="1"/>
</dbReference>
<dbReference type="InterPro" id="IPR003594">
    <property type="entry name" value="HATPase_dom"/>
</dbReference>
<dbReference type="InterPro" id="IPR000014">
    <property type="entry name" value="PAS"/>
</dbReference>
<dbReference type="CDD" id="cd00130">
    <property type="entry name" value="PAS"/>
    <property type="match status" value="2"/>
</dbReference>
<dbReference type="InterPro" id="IPR036097">
    <property type="entry name" value="HisK_dim/P_sf"/>
</dbReference>
<dbReference type="InterPro" id="IPR035965">
    <property type="entry name" value="PAS-like_dom_sf"/>
</dbReference>
<keyword evidence="4" id="KW-0808">Transferase</keyword>
<dbReference type="SUPFAM" id="SSF55785">
    <property type="entry name" value="PYP-like sensor domain (PAS domain)"/>
    <property type="match status" value="2"/>
</dbReference>
<evidence type="ECO:0000256" key="3">
    <source>
        <dbReference type="ARBA" id="ARBA00022553"/>
    </source>
</evidence>
<accession>A0A1V2DSC4</accession>
<dbReference type="InterPro" id="IPR003018">
    <property type="entry name" value="GAF"/>
</dbReference>
<reference evidence="11 12" key="1">
    <citation type="submission" date="2016-12" db="EMBL/GenBank/DDBJ databases">
        <title>Marinobacter lutaoensis whole genome sequencing.</title>
        <authorList>
            <person name="Verma A."/>
            <person name="Krishnamurthi S."/>
        </authorList>
    </citation>
    <scope>NUCLEOTIDE SEQUENCE [LARGE SCALE GENOMIC DNA]</scope>
    <source>
        <strain evidence="11 12">T5054</strain>
    </source>
</reference>
<evidence type="ECO:0000256" key="7">
    <source>
        <dbReference type="ARBA" id="ARBA00023136"/>
    </source>
</evidence>
<dbReference type="FunFam" id="3.30.565.10:FF:000006">
    <property type="entry name" value="Sensor histidine kinase WalK"/>
    <property type="match status" value="1"/>
</dbReference>
<dbReference type="Pfam" id="PF02518">
    <property type="entry name" value="HATPase_c"/>
    <property type="match status" value="1"/>
</dbReference>
<evidence type="ECO:0000256" key="8">
    <source>
        <dbReference type="SAM" id="MobiDB-lite"/>
    </source>
</evidence>
<organism evidence="11 12">
    <name type="scientific">Marinobacter lutaoensis</name>
    <dbReference type="NCBI Taxonomy" id="135739"/>
    <lineage>
        <taxon>Bacteria</taxon>
        <taxon>Pseudomonadati</taxon>
        <taxon>Pseudomonadota</taxon>
        <taxon>Gammaproteobacteria</taxon>
        <taxon>Pseudomonadales</taxon>
        <taxon>Marinobacteraceae</taxon>
        <taxon>Marinobacter</taxon>
    </lineage>
</organism>
<dbReference type="SUPFAM" id="SSF55874">
    <property type="entry name" value="ATPase domain of HSP90 chaperone/DNA topoisomerase II/histidine kinase"/>
    <property type="match status" value="1"/>
</dbReference>
<dbReference type="SMART" id="SM00387">
    <property type="entry name" value="HATPase_c"/>
    <property type="match status" value="1"/>
</dbReference>
<dbReference type="Pfam" id="PF01590">
    <property type="entry name" value="GAF"/>
    <property type="match status" value="1"/>
</dbReference>
<dbReference type="SMART" id="SM00086">
    <property type="entry name" value="PAC"/>
    <property type="match status" value="2"/>
</dbReference>
<dbReference type="Gene3D" id="1.10.287.130">
    <property type="match status" value="1"/>
</dbReference>
<dbReference type="Gene3D" id="3.30.450.40">
    <property type="match status" value="1"/>
</dbReference>
<feature type="domain" description="PAS" evidence="10">
    <location>
        <begin position="207"/>
        <end position="254"/>
    </location>
</feature>
<dbReference type="Proteomes" id="UP000189339">
    <property type="component" value="Unassembled WGS sequence"/>
</dbReference>
<evidence type="ECO:0000313" key="12">
    <source>
        <dbReference type="Proteomes" id="UP000189339"/>
    </source>
</evidence>
<dbReference type="PANTHER" id="PTHR43711:SF1">
    <property type="entry name" value="HISTIDINE KINASE 1"/>
    <property type="match status" value="1"/>
</dbReference>
<dbReference type="AlphaFoldDB" id="A0A1V2DSC4"/>
<keyword evidence="5" id="KW-0418">Kinase</keyword>
<comment type="caution">
    <text evidence="11">The sequence shown here is derived from an EMBL/GenBank/DDBJ whole genome shotgun (WGS) entry which is preliminary data.</text>
</comment>
<gene>
    <name evidence="11" type="ORF">BTO32_13080</name>
</gene>
<sequence>MKHGDHDTVSDRSEPQRALHRMEQQNQALSILNELALDQSGTDEEKIRTALIRGADFLGLPVAILSEITGEAYLVRATNVPESADLYPGQLFSLGQTYCSILLRQQGCLAIHHMSQSPYRNHPCYRAFGLEAYIAAPVIIQGRTFGTLNFSSPDPRPHPFTDTEITFVTLLTKWLASLLEGQITARTLTKLVRQAPGMLYQYRQWPDGRSAFPYTSPGIRDIYGCSPEEVAEDASRVFERIHPDDLPAVAESIQTSSTHLSTWQHQYRVRSDRGWRWVEGRATPEKLADNSIIWHGYITDIDDKKRTQLALQESEAQLRRLFELSPIGIALNDLHTGAFLAVNDALLAPTGYHREQFLGLHPSALMAGDFPAFRSQVMRELNDTGRFGPYELTITRHDRSHYPALVQGLVIKGDAGQTLIWTLVEDISERKKVERMKNEFISSVSHELRTPLTSIAGSLGLIASGALGQLPDKVAQMVQIAARNSDQLKHLINDLLDMEKLVSGRIRMSIEPAPLFPVLAEAVEQLRTYAMDREVSLALAPDHPDRRAAFDRHRLQQAVMNLLSNAIKFSPRQARVDIRIRPRPGHLRVEVSDRGPGIPSSFHPQLFEKFAQADSSTTRDQRGTGLGLAITREIMTQMGGEVGFRTRVGQGSTFWLDIPRAP</sequence>
<dbReference type="PANTHER" id="PTHR43711">
    <property type="entry name" value="TWO-COMPONENT HISTIDINE KINASE"/>
    <property type="match status" value="1"/>
</dbReference>
<dbReference type="InterPro" id="IPR003661">
    <property type="entry name" value="HisK_dim/P_dom"/>
</dbReference>
<dbReference type="STRING" id="135739.BTO32_13080"/>
<evidence type="ECO:0000256" key="6">
    <source>
        <dbReference type="ARBA" id="ARBA00023012"/>
    </source>
</evidence>
<dbReference type="InterPro" id="IPR036890">
    <property type="entry name" value="HATPase_C_sf"/>
</dbReference>
<dbReference type="InterPro" id="IPR001610">
    <property type="entry name" value="PAC"/>
</dbReference>
<dbReference type="InterPro" id="IPR013655">
    <property type="entry name" value="PAS_fold_3"/>
</dbReference>
<dbReference type="OrthoDB" id="9804645at2"/>
<dbReference type="Pfam" id="PF08447">
    <property type="entry name" value="PAS_3"/>
    <property type="match status" value="1"/>
</dbReference>
<dbReference type="GO" id="GO:0000155">
    <property type="term" value="F:phosphorelay sensor kinase activity"/>
    <property type="evidence" value="ECO:0007669"/>
    <property type="project" value="InterPro"/>
</dbReference>
<dbReference type="GO" id="GO:0005886">
    <property type="term" value="C:plasma membrane"/>
    <property type="evidence" value="ECO:0007669"/>
    <property type="project" value="UniProtKB-ARBA"/>
</dbReference>
<comment type="catalytic activity">
    <reaction evidence="1">
        <text>ATP + protein L-histidine = ADP + protein N-phospho-L-histidine.</text>
        <dbReference type="EC" id="2.7.13.3"/>
    </reaction>
</comment>
<name>A0A1V2DSC4_9GAMM</name>
<dbReference type="CDD" id="cd16922">
    <property type="entry name" value="HATPase_EvgS-ArcB-TorS-like"/>
    <property type="match status" value="1"/>
</dbReference>
<dbReference type="InterPro" id="IPR050736">
    <property type="entry name" value="Sensor_HK_Regulatory"/>
</dbReference>
<evidence type="ECO:0000259" key="9">
    <source>
        <dbReference type="PROSITE" id="PS50109"/>
    </source>
</evidence>
<dbReference type="Gene3D" id="3.30.450.20">
    <property type="entry name" value="PAS domain"/>
    <property type="match status" value="2"/>
</dbReference>
<dbReference type="InterPro" id="IPR005467">
    <property type="entry name" value="His_kinase_dom"/>
</dbReference>
<keyword evidence="7" id="KW-0472">Membrane</keyword>
<dbReference type="EMBL" id="MSCW01000007">
    <property type="protein sequence ID" value="ONF43585.1"/>
    <property type="molecule type" value="Genomic_DNA"/>
</dbReference>
<dbReference type="NCBIfam" id="TIGR00229">
    <property type="entry name" value="sensory_box"/>
    <property type="match status" value="2"/>
</dbReference>
<dbReference type="SMART" id="SM00065">
    <property type="entry name" value="GAF"/>
    <property type="match status" value="1"/>
</dbReference>
<dbReference type="PROSITE" id="PS50109">
    <property type="entry name" value="HIS_KIN"/>
    <property type="match status" value="1"/>
</dbReference>
<dbReference type="SMART" id="SM00388">
    <property type="entry name" value="HisKA"/>
    <property type="match status" value="1"/>
</dbReference>
<feature type="region of interest" description="Disordered" evidence="8">
    <location>
        <begin position="1"/>
        <end position="21"/>
    </location>
</feature>
<dbReference type="InterPro" id="IPR029016">
    <property type="entry name" value="GAF-like_dom_sf"/>
</dbReference>
<dbReference type="PRINTS" id="PR00344">
    <property type="entry name" value="BCTRLSENSOR"/>
</dbReference>
<keyword evidence="6" id="KW-0902">Two-component regulatory system</keyword>
<dbReference type="InterPro" id="IPR004358">
    <property type="entry name" value="Sig_transdc_His_kin-like_C"/>
</dbReference>
<dbReference type="Pfam" id="PF00512">
    <property type="entry name" value="HisKA"/>
    <property type="match status" value="1"/>
</dbReference>
<proteinExistence type="predicted"/>
<dbReference type="FunFam" id="1.10.287.130:FF:000001">
    <property type="entry name" value="Two-component sensor histidine kinase"/>
    <property type="match status" value="1"/>
</dbReference>
<dbReference type="Pfam" id="PF13426">
    <property type="entry name" value="PAS_9"/>
    <property type="match status" value="1"/>
</dbReference>
<evidence type="ECO:0000256" key="2">
    <source>
        <dbReference type="ARBA" id="ARBA00012438"/>
    </source>
</evidence>
<dbReference type="CDD" id="cd00082">
    <property type="entry name" value="HisKA"/>
    <property type="match status" value="1"/>
</dbReference>
<feature type="domain" description="Histidine kinase" evidence="9">
    <location>
        <begin position="443"/>
        <end position="662"/>
    </location>
</feature>
<dbReference type="SUPFAM" id="SSF55781">
    <property type="entry name" value="GAF domain-like"/>
    <property type="match status" value="1"/>
</dbReference>